<feature type="region of interest" description="Disordered" evidence="1">
    <location>
        <begin position="392"/>
        <end position="453"/>
    </location>
</feature>
<feature type="region of interest" description="Disordered" evidence="1">
    <location>
        <begin position="471"/>
        <end position="497"/>
    </location>
</feature>
<evidence type="ECO:0000313" key="2">
    <source>
        <dbReference type="EMBL" id="ELR23952.1"/>
    </source>
</evidence>
<name>L8HFC3_ACACF</name>
<feature type="region of interest" description="Disordered" evidence="1">
    <location>
        <begin position="20"/>
        <end position="70"/>
    </location>
</feature>
<organism evidence="2 3">
    <name type="scientific">Acanthamoeba castellanii (strain ATCC 30010 / Neff)</name>
    <dbReference type="NCBI Taxonomy" id="1257118"/>
    <lineage>
        <taxon>Eukaryota</taxon>
        <taxon>Amoebozoa</taxon>
        <taxon>Discosea</taxon>
        <taxon>Longamoebia</taxon>
        <taxon>Centramoebida</taxon>
        <taxon>Acanthamoebidae</taxon>
        <taxon>Acanthamoeba</taxon>
    </lineage>
</organism>
<feature type="compositionally biased region" description="Low complexity" evidence="1">
    <location>
        <begin position="118"/>
        <end position="141"/>
    </location>
</feature>
<dbReference type="Proteomes" id="UP000011083">
    <property type="component" value="Unassembled WGS sequence"/>
</dbReference>
<dbReference type="KEGG" id="acan:ACA1_075310"/>
<keyword evidence="3" id="KW-1185">Reference proteome</keyword>
<dbReference type="VEuPathDB" id="AmoebaDB:ACA1_075310"/>
<feature type="compositionally biased region" description="Pro residues" evidence="1">
    <location>
        <begin position="396"/>
        <end position="413"/>
    </location>
</feature>
<gene>
    <name evidence="2" type="ORF">ACA1_075310</name>
</gene>
<reference evidence="2 3" key="1">
    <citation type="journal article" date="2013" name="Genome Biol.">
        <title>Genome of Acanthamoeba castellanii highlights extensive lateral gene transfer and early evolution of tyrosine kinase signaling.</title>
        <authorList>
            <person name="Clarke M."/>
            <person name="Lohan A.J."/>
            <person name="Liu B."/>
            <person name="Lagkouvardos I."/>
            <person name="Roy S."/>
            <person name="Zafar N."/>
            <person name="Bertelli C."/>
            <person name="Schilde C."/>
            <person name="Kianianmomeni A."/>
            <person name="Burglin T.R."/>
            <person name="Frech C."/>
            <person name="Turcotte B."/>
            <person name="Kopec K.O."/>
            <person name="Synnott J.M."/>
            <person name="Choo C."/>
            <person name="Paponov I."/>
            <person name="Finkler A."/>
            <person name="Soon Heng Tan C."/>
            <person name="Hutchins A.P."/>
            <person name="Weinmeier T."/>
            <person name="Rattei T."/>
            <person name="Chu J.S."/>
            <person name="Gimenez G."/>
            <person name="Irimia M."/>
            <person name="Rigden D.J."/>
            <person name="Fitzpatrick D.A."/>
            <person name="Lorenzo-Morales J."/>
            <person name="Bateman A."/>
            <person name="Chiu C.H."/>
            <person name="Tang P."/>
            <person name="Hegemann P."/>
            <person name="Fromm H."/>
            <person name="Raoult D."/>
            <person name="Greub G."/>
            <person name="Miranda-Saavedra D."/>
            <person name="Chen N."/>
            <person name="Nash P."/>
            <person name="Ginger M.L."/>
            <person name="Horn M."/>
            <person name="Schaap P."/>
            <person name="Caler L."/>
            <person name="Loftus B."/>
        </authorList>
    </citation>
    <scope>NUCLEOTIDE SEQUENCE [LARGE SCALE GENOMIC DNA]</scope>
    <source>
        <strain evidence="2 3">Neff</strain>
    </source>
</reference>
<proteinExistence type="predicted"/>
<dbReference type="AlphaFoldDB" id="L8HFC3"/>
<dbReference type="OMA" id="MRIIAPR"/>
<feature type="compositionally biased region" description="Basic and acidic residues" evidence="1">
    <location>
        <begin position="50"/>
        <end position="64"/>
    </location>
</feature>
<evidence type="ECO:0000313" key="3">
    <source>
        <dbReference type="Proteomes" id="UP000011083"/>
    </source>
</evidence>
<dbReference type="GeneID" id="14924951"/>
<protein>
    <submittedName>
        <fullName evidence="2">Uncharacterized protein</fullName>
    </submittedName>
</protein>
<accession>L8HFC3</accession>
<dbReference type="RefSeq" id="XP_004353480.1">
    <property type="nucleotide sequence ID" value="XM_004353428.1"/>
</dbReference>
<feature type="compositionally biased region" description="Gly residues" evidence="1">
    <location>
        <begin position="182"/>
        <end position="193"/>
    </location>
</feature>
<feature type="region of interest" description="Disordered" evidence="1">
    <location>
        <begin position="118"/>
        <end position="232"/>
    </location>
</feature>
<feature type="region of interest" description="Disordered" evidence="1">
    <location>
        <begin position="275"/>
        <end position="294"/>
    </location>
</feature>
<sequence length="569" mass="60967">MSRGRARAQTVERLEIELEQLMAHLQTSPTPSPAGPSHSADDADADADDAIDHLDHPDHLDHHPSGGVGAEQDLDALLARLGEEEQQIRDDIKRMRDAYARSLRRGYVATKGGTTAITAKPAATTSPATLTSPQLSPTSASGGDESSDEAHEALKEAERKVTVLRRRAEEVRRSIRSQQGSQIGGRGGGGFGVHGPSVRRKRDAATVIGEQRGDQTQAQAQAQIKDGDGGGELRELERELERMEEKERARRRREAEGRARVTLEMARLLLRDEAAKRDDEERQREEVERREAERGMAEMRDRIERMRIMAQAVKPRHTPPPTTMTMTSRPATTTHHTTMMSSPLTPPSHLPPLSPVPAAALMMAARGPHLQPLTPGASPTATTQQPRQFYYTTTPVAPPMGSRPPVPPLPTPSAGPGLAPRPSFSPRATVSTTNAATAGLGGGRASSTTEDDSELNSMMADMLTHLKATSPQTDAKDFSPPVARAGSGSGGPPPVPPKKLISASPAGAQVSADLRACGRCGKAVDEYGGGVVQAMDRRGELMGQRGGGAFYPRNGQPHCTACYRRLCGQ</sequence>
<evidence type="ECO:0000256" key="1">
    <source>
        <dbReference type="SAM" id="MobiDB-lite"/>
    </source>
</evidence>
<dbReference type="EMBL" id="KB007842">
    <property type="protein sequence ID" value="ELR23952.1"/>
    <property type="molecule type" value="Genomic_DNA"/>
</dbReference>
<feature type="compositionally biased region" description="Basic and acidic residues" evidence="1">
    <location>
        <begin position="148"/>
        <end position="173"/>
    </location>
</feature>